<feature type="transmembrane region" description="Helical" evidence="5">
    <location>
        <begin position="142"/>
        <end position="164"/>
    </location>
</feature>
<feature type="transmembrane region" description="Helical" evidence="5">
    <location>
        <begin position="12"/>
        <end position="44"/>
    </location>
</feature>
<evidence type="ECO:0000313" key="8">
    <source>
        <dbReference type="Proteomes" id="UP000183469"/>
    </source>
</evidence>
<feature type="transmembrane region" description="Helical" evidence="5">
    <location>
        <begin position="349"/>
        <end position="367"/>
    </location>
</feature>
<dbReference type="GO" id="GO:0016874">
    <property type="term" value="F:ligase activity"/>
    <property type="evidence" value="ECO:0007669"/>
    <property type="project" value="UniProtKB-KW"/>
</dbReference>
<dbReference type="OrthoDB" id="9806320at2"/>
<dbReference type="Proteomes" id="UP000183469">
    <property type="component" value="Unassembled WGS sequence"/>
</dbReference>
<feature type="transmembrane region" description="Helical" evidence="5">
    <location>
        <begin position="184"/>
        <end position="207"/>
    </location>
</feature>
<dbReference type="PANTHER" id="PTHR37422:SF13">
    <property type="entry name" value="LIPOPOLYSACCHARIDE BIOSYNTHESIS PROTEIN PA4999-RELATED"/>
    <property type="match status" value="1"/>
</dbReference>
<dbReference type="GO" id="GO:0016020">
    <property type="term" value="C:membrane"/>
    <property type="evidence" value="ECO:0007669"/>
    <property type="project" value="UniProtKB-SubCell"/>
</dbReference>
<keyword evidence="7" id="KW-0436">Ligase</keyword>
<evidence type="ECO:0000313" key="7">
    <source>
        <dbReference type="EMBL" id="SDZ88340.1"/>
    </source>
</evidence>
<evidence type="ECO:0000256" key="3">
    <source>
        <dbReference type="ARBA" id="ARBA00022989"/>
    </source>
</evidence>
<sequence>MAKKNYNRMMYYNMLLFALATNISPAITSISIVIGSFIVLIYRVNEHEWPSFDKTLMKWFAGYFLLWMLISLTSIEIANSVNEVFATFYRIFPLFFIMVTLKDRKQLGGIILAFSVSVLITDMVAIWQWISLETGFARASGLSNTANFLGSHMLMAIPVLLWWLKVGDFSKEVKYFLKIDIVLSLVALFASGTRGAWLAFCVIFMIYVFTRKCIMWKKVFMLGIAILTIVSFVAVIPSFKGRIASIGDFQESGHSERVLMWKSAIDILVDYPITGIGSGEFGLVYNTTYISPLAIARAPADNPRLGYGHPHNNFLKRLAEGGILGGVAFFLLNIYLFGRLVKEYRKSGYAQYSFALMGILIFIGIHIEGMTDTNIIDVPIMREFWFLFGLALVSDKIAAKNA</sequence>
<feature type="domain" description="O-antigen ligase-related" evidence="6">
    <location>
        <begin position="182"/>
        <end position="330"/>
    </location>
</feature>
<dbReference type="InterPro" id="IPR051533">
    <property type="entry name" value="WaaL-like"/>
</dbReference>
<name>A0A1H3WN16_SELRU</name>
<keyword evidence="4 5" id="KW-0472">Membrane</keyword>
<keyword evidence="2 5" id="KW-0812">Transmembrane</keyword>
<evidence type="ECO:0000256" key="1">
    <source>
        <dbReference type="ARBA" id="ARBA00004141"/>
    </source>
</evidence>
<reference evidence="7 8" key="1">
    <citation type="submission" date="2016-10" db="EMBL/GenBank/DDBJ databases">
        <authorList>
            <person name="de Groot N.N."/>
        </authorList>
    </citation>
    <scope>NUCLEOTIDE SEQUENCE [LARGE SCALE GENOMIC DNA]</scope>
    <source>
        <strain evidence="7 8">DSM 2872</strain>
    </source>
</reference>
<dbReference type="PANTHER" id="PTHR37422">
    <property type="entry name" value="TEICHURONIC ACID BIOSYNTHESIS PROTEIN TUAE"/>
    <property type="match status" value="1"/>
</dbReference>
<evidence type="ECO:0000256" key="4">
    <source>
        <dbReference type="ARBA" id="ARBA00023136"/>
    </source>
</evidence>
<evidence type="ECO:0000256" key="2">
    <source>
        <dbReference type="ARBA" id="ARBA00022692"/>
    </source>
</evidence>
<evidence type="ECO:0000256" key="5">
    <source>
        <dbReference type="SAM" id="Phobius"/>
    </source>
</evidence>
<feature type="transmembrane region" description="Helical" evidence="5">
    <location>
        <begin position="219"/>
        <end position="239"/>
    </location>
</feature>
<dbReference type="RefSeq" id="WP_074671390.1">
    <property type="nucleotide sequence ID" value="NZ_FNQG01000004.1"/>
</dbReference>
<protein>
    <submittedName>
        <fullName evidence="7">O-antigen ligase</fullName>
    </submittedName>
</protein>
<dbReference type="InterPro" id="IPR007016">
    <property type="entry name" value="O-antigen_ligase-rel_domated"/>
</dbReference>
<feature type="transmembrane region" description="Helical" evidence="5">
    <location>
        <begin position="107"/>
        <end position="130"/>
    </location>
</feature>
<dbReference type="AlphaFoldDB" id="A0A1H3WN16"/>
<feature type="transmembrane region" description="Helical" evidence="5">
    <location>
        <begin position="318"/>
        <end position="337"/>
    </location>
</feature>
<feature type="transmembrane region" description="Helical" evidence="5">
    <location>
        <begin position="56"/>
        <end position="77"/>
    </location>
</feature>
<dbReference type="Pfam" id="PF04932">
    <property type="entry name" value="Wzy_C"/>
    <property type="match status" value="1"/>
</dbReference>
<accession>A0A1H3WN16</accession>
<keyword evidence="3 5" id="KW-1133">Transmembrane helix</keyword>
<organism evidence="7 8">
    <name type="scientific">Selenomonas ruminantium</name>
    <dbReference type="NCBI Taxonomy" id="971"/>
    <lineage>
        <taxon>Bacteria</taxon>
        <taxon>Bacillati</taxon>
        <taxon>Bacillota</taxon>
        <taxon>Negativicutes</taxon>
        <taxon>Selenomonadales</taxon>
        <taxon>Selenomonadaceae</taxon>
        <taxon>Selenomonas</taxon>
    </lineage>
</organism>
<proteinExistence type="predicted"/>
<dbReference type="EMBL" id="FNQG01000004">
    <property type="protein sequence ID" value="SDZ88340.1"/>
    <property type="molecule type" value="Genomic_DNA"/>
</dbReference>
<gene>
    <name evidence="7" type="ORF">SAMN05660648_01038</name>
</gene>
<comment type="subcellular location">
    <subcellularLocation>
        <location evidence="1">Membrane</location>
        <topology evidence="1">Multi-pass membrane protein</topology>
    </subcellularLocation>
</comment>
<evidence type="ECO:0000259" key="6">
    <source>
        <dbReference type="Pfam" id="PF04932"/>
    </source>
</evidence>